<dbReference type="Pfam" id="PF01156">
    <property type="entry name" value="IU_nuc_hydro"/>
    <property type="match status" value="1"/>
</dbReference>
<dbReference type="PANTHER" id="PTHR12304:SF4">
    <property type="entry name" value="URIDINE NUCLEOSIDASE"/>
    <property type="match status" value="1"/>
</dbReference>
<dbReference type="AlphaFoldDB" id="A0A3A1U2I1"/>
<evidence type="ECO:0000256" key="3">
    <source>
        <dbReference type="SAM" id="MobiDB-lite"/>
    </source>
</evidence>
<feature type="domain" description="Inosine/uridine-preferring nucleoside hydrolase" evidence="4">
    <location>
        <begin position="42"/>
        <end position="322"/>
    </location>
</feature>
<evidence type="ECO:0000256" key="2">
    <source>
        <dbReference type="ARBA" id="ARBA00023295"/>
    </source>
</evidence>
<dbReference type="SUPFAM" id="SSF53590">
    <property type="entry name" value="Nucleoside hydrolase"/>
    <property type="match status" value="1"/>
</dbReference>
<evidence type="ECO:0000313" key="5">
    <source>
        <dbReference type="EMBL" id="RIX30520.1"/>
    </source>
</evidence>
<sequence>MDLEDDAEDAARHDLAGAGRGAPAARVARVPGDRRVSGAPWYLDCDTGIDDALTLGLLVAQGADLKGIGSVSGNLSAAGGARNTLDLLALMGRPDVPVAVGAHDPIDGLFAGGADFVHGANGIGGVELPHVGEPVAESAAEMLVRLAHAHPGALRVLAVGPLTNLALALRLEPALPSLVADVVVMGGAARVPGNVTAVAEANIINDPVAAQAVFDAAWPVTMVGLDVTMEARFEDNHRSDLASGGASARALAAMLGVYFDYYAPIFGRPSCALHDPLAAAIALGLVTPTLAPVVPIEVDATDGPGRGQTLVDLRSRFIGYPPQPGTRHRVVLDLPEGFGDVLAEELLRLP</sequence>
<dbReference type="GO" id="GO:0006152">
    <property type="term" value="P:purine nucleoside catabolic process"/>
    <property type="evidence" value="ECO:0007669"/>
    <property type="project" value="TreeGrafter"/>
</dbReference>
<evidence type="ECO:0000256" key="1">
    <source>
        <dbReference type="ARBA" id="ARBA00022801"/>
    </source>
</evidence>
<comment type="caution">
    <text evidence="5">The sequence shown here is derived from an EMBL/GenBank/DDBJ whole genome shotgun (WGS) entry which is preliminary data.</text>
</comment>
<dbReference type="GO" id="GO:0008477">
    <property type="term" value="F:purine nucleosidase activity"/>
    <property type="evidence" value="ECO:0007669"/>
    <property type="project" value="TreeGrafter"/>
</dbReference>
<organism evidence="5 6">
    <name type="scientific">Amnibacterium setariae</name>
    <dbReference type="NCBI Taxonomy" id="2306585"/>
    <lineage>
        <taxon>Bacteria</taxon>
        <taxon>Bacillati</taxon>
        <taxon>Actinomycetota</taxon>
        <taxon>Actinomycetes</taxon>
        <taxon>Micrococcales</taxon>
        <taxon>Microbacteriaceae</taxon>
        <taxon>Amnibacterium</taxon>
    </lineage>
</organism>
<dbReference type="InterPro" id="IPR036452">
    <property type="entry name" value="Ribo_hydro-like"/>
</dbReference>
<feature type="region of interest" description="Disordered" evidence="3">
    <location>
        <begin position="1"/>
        <end position="26"/>
    </location>
</feature>
<keyword evidence="6" id="KW-1185">Reference proteome</keyword>
<dbReference type="GO" id="GO:0005829">
    <property type="term" value="C:cytosol"/>
    <property type="evidence" value="ECO:0007669"/>
    <property type="project" value="TreeGrafter"/>
</dbReference>
<evidence type="ECO:0000313" key="6">
    <source>
        <dbReference type="Proteomes" id="UP000265742"/>
    </source>
</evidence>
<accession>A0A3A1U2I1</accession>
<gene>
    <name evidence="5" type="ORF">D1781_03600</name>
</gene>
<proteinExistence type="predicted"/>
<protein>
    <submittedName>
        <fullName evidence="5">Nucleoside hydrolase</fullName>
    </submittedName>
</protein>
<keyword evidence="1 5" id="KW-0378">Hydrolase</keyword>
<dbReference type="CDD" id="cd02650">
    <property type="entry name" value="nuc_hydro_CaPnhB"/>
    <property type="match status" value="1"/>
</dbReference>
<dbReference type="Proteomes" id="UP000265742">
    <property type="component" value="Unassembled WGS sequence"/>
</dbReference>
<dbReference type="InterPro" id="IPR023186">
    <property type="entry name" value="IUNH"/>
</dbReference>
<dbReference type="Gene3D" id="3.90.245.10">
    <property type="entry name" value="Ribonucleoside hydrolase-like"/>
    <property type="match status" value="1"/>
</dbReference>
<dbReference type="PANTHER" id="PTHR12304">
    <property type="entry name" value="INOSINE-URIDINE PREFERRING NUCLEOSIDE HYDROLASE"/>
    <property type="match status" value="1"/>
</dbReference>
<evidence type="ECO:0000259" key="4">
    <source>
        <dbReference type="Pfam" id="PF01156"/>
    </source>
</evidence>
<dbReference type="InterPro" id="IPR001910">
    <property type="entry name" value="Inosine/uridine_hydrolase_dom"/>
</dbReference>
<reference evidence="6" key="1">
    <citation type="submission" date="2018-09" db="EMBL/GenBank/DDBJ databases">
        <authorList>
            <person name="Kim I."/>
        </authorList>
    </citation>
    <scope>NUCLEOTIDE SEQUENCE [LARGE SCALE GENOMIC DNA]</scope>
    <source>
        <strain evidence="6">DD4a</strain>
    </source>
</reference>
<name>A0A3A1U2I1_9MICO</name>
<dbReference type="OrthoDB" id="9797882at2"/>
<dbReference type="EMBL" id="QXTG01000001">
    <property type="protein sequence ID" value="RIX30520.1"/>
    <property type="molecule type" value="Genomic_DNA"/>
</dbReference>
<keyword evidence="2" id="KW-0326">Glycosidase</keyword>